<dbReference type="NCBIfam" id="TIGR00345">
    <property type="entry name" value="GET3_arsA_TRC40"/>
    <property type="match status" value="2"/>
</dbReference>
<dbReference type="Pfam" id="PF02374">
    <property type="entry name" value="ArsA_ATPase"/>
    <property type="match status" value="2"/>
</dbReference>
<organism evidence="2 3">
    <name type="scientific">Chlamydomonas eustigma</name>
    <dbReference type="NCBI Taxonomy" id="1157962"/>
    <lineage>
        <taxon>Eukaryota</taxon>
        <taxon>Viridiplantae</taxon>
        <taxon>Chlorophyta</taxon>
        <taxon>core chlorophytes</taxon>
        <taxon>Chlorophyceae</taxon>
        <taxon>CS clade</taxon>
        <taxon>Chlamydomonadales</taxon>
        <taxon>Chlamydomonadaceae</taxon>
        <taxon>Chlamydomonas</taxon>
    </lineage>
</organism>
<dbReference type="SUPFAM" id="SSF52540">
    <property type="entry name" value="P-loop containing nucleoside triphosphate hydrolases"/>
    <property type="match status" value="2"/>
</dbReference>
<dbReference type="GO" id="GO:0071816">
    <property type="term" value="P:tail-anchored membrane protein insertion into ER membrane"/>
    <property type="evidence" value="ECO:0007669"/>
    <property type="project" value="TreeGrafter"/>
</dbReference>
<dbReference type="GO" id="GO:0005524">
    <property type="term" value="F:ATP binding"/>
    <property type="evidence" value="ECO:0007669"/>
    <property type="project" value="InterPro"/>
</dbReference>
<proteinExistence type="predicted"/>
<dbReference type="PANTHER" id="PTHR10803">
    <property type="entry name" value="ARSENICAL PUMP-DRIVING ATPASE ARSENITE-TRANSLOCATING ATPASE"/>
    <property type="match status" value="1"/>
</dbReference>
<dbReference type="InterPro" id="IPR027417">
    <property type="entry name" value="P-loop_NTPase"/>
</dbReference>
<dbReference type="Gene3D" id="3.40.50.300">
    <property type="entry name" value="P-loop containing nucleotide triphosphate hydrolases"/>
    <property type="match status" value="2"/>
</dbReference>
<dbReference type="OrthoDB" id="1770at2759"/>
<dbReference type="GO" id="GO:0016887">
    <property type="term" value="F:ATP hydrolysis activity"/>
    <property type="evidence" value="ECO:0007669"/>
    <property type="project" value="InterPro"/>
</dbReference>
<dbReference type="Proteomes" id="UP000232323">
    <property type="component" value="Unassembled WGS sequence"/>
</dbReference>
<dbReference type="InterPro" id="IPR025723">
    <property type="entry name" value="ArsA/GET3_ATPase-like"/>
</dbReference>
<protein>
    <recommendedName>
        <fullName evidence="1">ArsA/GET3 Anion-transporting ATPase-like domain-containing protein</fullName>
    </recommendedName>
</protein>
<reference evidence="2 3" key="1">
    <citation type="submission" date="2017-08" db="EMBL/GenBank/DDBJ databases">
        <title>Acidophilic green algal genome provides insights into adaptation to an acidic environment.</title>
        <authorList>
            <person name="Hirooka S."/>
            <person name="Hirose Y."/>
            <person name="Kanesaki Y."/>
            <person name="Higuchi S."/>
            <person name="Fujiwara T."/>
            <person name="Onuma R."/>
            <person name="Era A."/>
            <person name="Ohbayashi R."/>
            <person name="Uzuka A."/>
            <person name="Nozaki H."/>
            <person name="Yoshikawa H."/>
            <person name="Miyagishima S.Y."/>
        </authorList>
    </citation>
    <scope>NUCLEOTIDE SEQUENCE [LARGE SCALE GENOMIC DNA]</scope>
    <source>
        <strain evidence="2 3">NIES-2499</strain>
    </source>
</reference>
<dbReference type="InterPro" id="IPR016300">
    <property type="entry name" value="ATPase_ArsA/GET3"/>
</dbReference>
<comment type="caution">
    <text evidence="2">The sequence shown here is derived from an EMBL/GenBank/DDBJ whole genome shotgun (WGS) entry which is preliminary data.</text>
</comment>
<dbReference type="GO" id="GO:0043529">
    <property type="term" value="C:GET complex"/>
    <property type="evidence" value="ECO:0007669"/>
    <property type="project" value="TreeGrafter"/>
</dbReference>
<dbReference type="AlphaFoldDB" id="A0A250XGS9"/>
<evidence type="ECO:0000313" key="3">
    <source>
        <dbReference type="Proteomes" id="UP000232323"/>
    </source>
</evidence>
<sequence>MSLSLNTRFCHQTKSHHCDRSFAILRYASTSVNTGPLTRGCNKLPNGSNNVYTVPTILKAPRNTGCAAAYSSSAAESVGTSTSLTTPTAFEEICAGKQRKYIMVSGKGGVGKTSLSASLAVRLAQEGHTVLVVSTDPAHSLSDSLAQDVSGGKPVLVAGTDLPLWGMEIDPEEGRREFMEFNESGNTGGQVQDLMRGMGLGMIADQLADLKLGELLNTPPPGLDEAVAVAKVVQFVQSAEYAKFTRIVFDTAPTGHTLRLLSLPDFVDASLGKVIRLRKKLSGATAVVRSLFGTAEAQDETVQKLEVLQERIRLVKQLFRNKETTEFIIATIPTYLGINESGRLLQSLRHEGIPCKRIVVNQVVGSGMGQTYLKMKLRDQEASLNMIMEDPDLTGLRKVLAPLVDLEVRGVPALSYFGDVVWKDVYDSMNRGSDRKYFLMGGKGGVGKTSCSASLAVKFASQGLPTLVVSTDPAHSLSDSFDQDLSGGVPVPIRSPMGELPLWGMEISPELAREEMRQVTHDDGGKKLNKVLDSVGLGAVADQLKDLQLGELLDTPPPGVDEAVAISKVIQFLKNPEYSQFKRIIFDTAPTGHTLRLLTLPDFLDASIGKLVRLRQKLSDTTGAVKSFFTGQAAEKDPAVVKLEELKERMAEARDLFRNESSTEFVIVTIPTVMAVSESCRLAGSLKKEGVPLHTIVVNQVVQASATEKFLASRRADQQRALDHLKEDAGLNQLQLVTGPLLDLEVRGVPALQYFASIVWK</sequence>
<gene>
    <name evidence="2" type="ORF">CEUSTIGMA_g9707.t1</name>
</gene>
<name>A0A250XGS9_9CHLO</name>
<feature type="domain" description="ArsA/GET3 Anion-transporting ATPase-like" evidence="1">
    <location>
        <begin position="100"/>
        <end position="421"/>
    </location>
</feature>
<keyword evidence="3" id="KW-1185">Reference proteome</keyword>
<feature type="domain" description="ArsA/GET3 Anion-transporting ATPase-like" evidence="1">
    <location>
        <begin position="436"/>
        <end position="759"/>
    </location>
</feature>
<dbReference type="STRING" id="1157962.A0A250XGS9"/>
<dbReference type="FunFam" id="3.40.50.300:FF:002933">
    <property type="entry name" value="Putative arsenical pump-driving ATPase"/>
    <property type="match status" value="2"/>
</dbReference>
<dbReference type="EMBL" id="BEGY01000078">
    <property type="protein sequence ID" value="GAX82278.1"/>
    <property type="molecule type" value="Genomic_DNA"/>
</dbReference>
<evidence type="ECO:0000313" key="2">
    <source>
        <dbReference type="EMBL" id="GAX82278.1"/>
    </source>
</evidence>
<evidence type="ECO:0000259" key="1">
    <source>
        <dbReference type="Pfam" id="PF02374"/>
    </source>
</evidence>
<dbReference type="CDD" id="cd02035">
    <property type="entry name" value="ArsA"/>
    <property type="match status" value="2"/>
</dbReference>
<accession>A0A250XGS9</accession>
<dbReference type="PANTHER" id="PTHR10803:SF0">
    <property type="entry name" value="ATPASE GET3B"/>
    <property type="match status" value="1"/>
</dbReference>